<dbReference type="Proteomes" id="UP000035642">
    <property type="component" value="Unassembled WGS sequence"/>
</dbReference>
<dbReference type="AlphaFoldDB" id="A0A158P9R8"/>
<evidence type="ECO:0000313" key="3">
    <source>
        <dbReference type="Proteomes" id="UP000035642"/>
    </source>
</evidence>
<evidence type="ECO:0000256" key="2">
    <source>
        <dbReference type="ARBA" id="ARBA00041558"/>
    </source>
</evidence>
<evidence type="ECO:0000313" key="4">
    <source>
        <dbReference type="WBParaSite" id="ACAC_0000856501-mRNA-1"/>
    </source>
</evidence>
<dbReference type="GO" id="GO:0030576">
    <property type="term" value="P:Cajal body organization"/>
    <property type="evidence" value="ECO:0007669"/>
    <property type="project" value="TreeGrafter"/>
</dbReference>
<dbReference type="Pfam" id="PF00400">
    <property type="entry name" value="WD40"/>
    <property type="match status" value="1"/>
</dbReference>
<accession>A0A158P9R8</accession>
<reference evidence="3" key="1">
    <citation type="submission" date="2012-09" db="EMBL/GenBank/DDBJ databases">
        <authorList>
            <person name="Martin A.A."/>
        </authorList>
    </citation>
    <scope>NUCLEOTIDE SEQUENCE</scope>
</reference>
<reference evidence="4" key="2">
    <citation type="submission" date="2016-04" db="UniProtKB">
        <authorList>
            <consortium name="WormBaseParasite"/>
        </authorList>
    </citation>
    <scope>IDENTIFICATION</scope>
</reference>
<sequence length="457" mass="50543">MDLCGAEAAQTKFTEAEEGSGEGIDDHSANILQHFSKADKHPVVIPDVRETKKENAWEDEEAFMISVDASFSESLDTDDELAVSSVVSSILSRVCSSELDQNRRERRVLQGELQVTQGIQKIYSASQPCPNQPSLAGDSFPHCSLPENESHALTYCHHYLKYTAIIFSSAVTAFNCARISYISTAVPVNNFLKLCRFSPSGTYIGTTSADNWARIFGLDDEHVWLFSNFFFLLNSSINVPFLTEFTFDGRFHSQKLSLVAKIPLGDATYDIKWLFNGCEKQLLATTAKHHPIHLWTEYGMRYSSYRGINHLDELTAAYSIAFSNDGTRLYGGYNSCIRIWDTDRPGRQHTSIKTYGNFQNARISITEKQTGGQKSIVSCIAMNKAFDGVYAAGSYDGNGELVITSRSFTHLLASAGHYLFSGTSEGDLAAFDLACGATEKVPAFSRKVAECSVPCVR</sequence>
<comment type="similarity">
    <text evidence="1">Belongs to the TCAB1 family.</text>
</comment>
<dbReference type="Gene3D" id="2.130.10.10">
    <property type="entry name" value="YVTN repeat-like/Quinoprotein amine dehydrogenase"/>
    <property type="match status" value="1"/>
</dbReference>
<dbReference type="STRING" id="6313.A0A158P9R8"/>
<keyword evidence="3" id="KW-1185">Reference proteome</keyword>
<dbReference type="WBParaSite" id="ACAC_0000856501-mRNA-1">
    <property type="protein sequence ID" value="ACAC_0000856501-mRNA-1"/>
    <property type="gene ID" value="ACAC_0000856501"/>
</dbReference>
<dbReference type="GO" id="GO:0015030">
    <property type="term" value="C:Cajal body"/>
    <property type="evidence" value="ECO:0007669"/>
    <property type="project" value="TreeGrafter"/>
</dbReference>
<proteinExistence type="inferred from homology"/>
<dbReference type="InterPro" id="IPR015943">
    <property type="entry name" value="WD40/YVTN_repeat-like_dom_sf"/>
</dbReference>
<name>A0A158P9R8_ANGCA</name>
<dbReference type="PANTHER" id="PTHR13211:SF0">
    <property type="entry name" value="TELOMERASE CAJAL BODY PROTEIN 1"/>
    <property type="match status" value="1"/>
</dbReference>
<evidence type="ECO:0000256" key="1">
    <source>
        <dbReference type="ARBA" id="ARBA00038279"/>
    </source>
</evidence>
<dbReference type="GO" id="GO:0003723">
    <property type="term" value="F:RNA binding"/>
    <property type="evidence" value="ECO:0007669"/>
    <property type="project" value="TreeGrafter"/>
</dbReference>
<dbReference type="SUPFAM" id="SSF50978">
    <property type="entry name" value="WD40 repeat-like"/>
    <property type="match status" value="1"/>
</dbReference>
<protein>
    <recommendedName>
        <fullName evidence="2">WD repeat-containing protein 79</fullName>
    </recommendedName>
</protein>
<organism evidence="3 4">
    <name type="scientific">Angiostrongylus cantonensis</name>
    <name type="common">Rat lungworm</name>
    <dbReference type="NCBI Taxonomy" id="6313"/>
    <lineage>
        <taxon>Eukaryota</taxon>
        <taxon>Metazoa</taxon>
        <taxon>Ecdysozoa</taxon>
        <taxon>Nematoda</taxon>
        <taxon>Chromadorea</taxon>
        <taxon>Rhabditida</taxon>
        <taxon>Rhabditina</taxon>
        <taxon>Rhabditomorpha</taxon>
        <taxon>Strongyloidea</taxon>
        <taxon>Metastrongylidae</taxon>
        <taxon>Angiostrongylus</taxon>
    </lineage>
</organism>
<dbReference type="InterPro" id="IPR051150">
    <property type="entry name" value="SWT21/TCAB1_mRNA_Telomere"/>
</dbReference>
<dbReference type="PANTHER" id="PTHR13211">
    <property type="entry name" value="TELOMERASE CAJAL BODY PROTEIN 1"/>
    <property type="match status" value="1"/>
</dbReference>
<dbReference type="InterPro" id="IPR036322">
    <property type="entry name" value="WD40_repeat_dom_sf"/>
</dbReference>
<dbReference type="InterPro" id="IPR001680">
    <property type="entry name" value="WD40_rpt"/>
</dbReference>